<keyword evidence="12" id="KW-1185">Reference proteome</keyword>
<keyword evidence="5 7" id="KW-0687">Ribonucleoprotein</keyword>
<dbReference type="EMBL" id="JFDP01000023">
    <property type="protein sequence ID" value="KEZ24035.1"/>
    <property type="molecule type" value="Genomic_DNA"/>
</dbReference>
<dbReference type="InterPro" id="IPR036986">
    <property type="entry name" value="S4_RNA-bd_sf"/>
</dbReference>
<dbReference type="RefSeq" id="WP_038101949.1">
    <property type="nucleotide sequence ID" value="NZ_JFDP01000023.1"/>
</dbReference>
<dbReference type="GO" id="GO:0042274">
    <property type="term" value="P:ribosomal small subunit biogenesis"/>
    <property type="evidence" value="ECO:0007669"/>
    <property type="project" value="TreeGrafter"/>
</dbReference>
<dbReference type="Gene3D" id="3.10.290.10">
    <property type="entry name" value="RNA-binding S4 domain"/>
    <property type="match status" value="1"/>
</dbReference>
<dbReference type="Pfam" id="PF01479">
    <property type="entry name" value="S4"/>
    <property type="match status" value="1"/>
</dbReference>
<evidence type="ECO:0000256" key="4">
    <source>
        <dbReference type="ARBA" id="ARBA00022980"/>
    </source>
</evidence>
<protein>
    <recommendedName>
        <fullName evidence="6 7">Small ribosomal subunit protein uS4</fullName>
    </recommendedName>
</protein>
<dbReference type="InterPro" id="IPR001912">
    <property type="entry name" value="Ribosomal_uS4_N"/>
</dbReference>
<keyword evidence="2 7" id="KW-0699">rRNA-binding</keyword>
<evidence type="ECO:0000256" key="1">
    <source>
        <dbReference type="ARBA" id="ARBA00007465"/>
    </source>
</evidence>
<feature type="domain" description="Small ribosomal subunit protein uS4 N-terminal" evidence="10">
    <location>
        <begin position="3"/>
        <end position="93"/>
    </location>
</feature>
<dbReference type="eggNOG" id="COG0522">
    <property type="taxonomic scope" value="Bacteria"/>
</dbReference>
<dbReference type="Pfam" id="PF00163">
    <property type="entry name" value="Ribosomal_S4"/>
    <property type="match status" value="1"/>
</dbReference>
<comment type="subunit">
    <text evidence="7">Part of the 30S ribosomal subunit. Contacts protein S5. The interaction surface between S4 and S5 is involved in control of translational fidelity.</text>
</comment>
<proteinExistence type="inferred from homology"/>
<evidence type="ECO:0000256" key="7">
    <source>
        <dbReference type="HAMAP-Rule" id="MF_01306"/>
    </source>
</evidence>
<dbReference type="PROSITE" id="PS00632">
    <property type="entry name" value="RIBOSOMAL_S4"/>
    <property type="match status" value="1"/>
</dbReference>
<keyword evidence="3 7" id="KW-0694">RNA-binding</keyword>
<sequence>MSRYTGSIFKKSRRLGFSLLENNKEFTKGKKRSYGPGQHGNKRTKLSNYGQQLVEKQKLMYLYGLNDRQFRRLYRVALGRAGVLTINLLQVLESRLDSLVYRAGIAPTRRAARQLVNHSHILVDGKKVDIPSALIEVGSVISVKANALNIPLIKNTMNTPAPFMKLVDKDTKAVKYDRLPEREELPADVNEAYVVEWYNRLM</sequence>
<dbReference type="SUPFAM" id="SSF55174">
    <property type="entry name" value="Alpha-L RNA-binding motif"/>
    <property type="match status" value="1"/>
</dbReference>
<evidence type="ECO:0000313" key="11">
    <source>
        <dbReference type="EMBL" id="KEZ24035.1"/>
    </source>
</evidence>
<dbReference type="SMART" id="SM01390">
    <property type="entry name" value="Ribosomal_S4"/>
    <property type="match status" value="1"/>
</dbReference>
<dbReference type="HAMAP" id="MF_01306_B">
    <property type="entry name" value="Ribosomal_uS4_B"/>
    <property type="match status" value="1"/>
</dbReference>
<comment type="function">
    <text evidence="7">With S5 and S12 plays an important role in translational accuracy.</text>
</comment>
<feature type="domain" description="RNA-binding S4" evidence="9">
    <location>
        <begin position="94"/>
        <end position="156"/>
    </location>
</feature>
<evidence type="ECO:0000259" key="9">
    <source>
        <dbReference type="SMART" id="SM00363"/>
    </source>
</evidence>
<dbReference type="FunFam" id="3.10.290.10:FF:000001">
    <property type="entry name" value="30S ribosomal protein S4"/>
    <property type="match status" value="1"/>
</dbReference>
<dbReference type="CDD" id="cd00165">
    <property type="entry name" value="S4"/>
    <property type="match status" value="1"/>
</dbReference>
<dbReference type="InterPro" id="IPR005709">
    <property type="entry name" value="Ribosomal_uS4_bac-type"/>
</dbReference>
<evidence type="ECO:0000256" key="2">
    <source>
        <dbReference type="ARBA" id="ARBA00022730"/>
    </source>
</evidence>
<organism evidence="11 12">
    <name type="scientific">Ureaplasma diversum NCTC 246</name>
    <dbReference type="NCBI Taxonomy" id="1188241"/>
    <lineage>
        <taxon>Bacteria</taxon>
        <taxon>Bacillati</taxon>
        <taxon>Mycoplasmatota</taxon>
        <taxon>Mycoplasmoidales</taxon>
        <taxon>Mycoplasmoidaceae</taxon>
        <taxon>Ureaplasma</taxon>
    </lineage>
</organism>
<comment type="caution">
    <text evidence="11">The sequence shown here is derived from an EMBL/GenBank/DDBJ whole genome shotgun (WGS) entry which is preliminary data.</text>
</comment>
<dbReference type="InterPro" id="IPR022801">
    <property type="entry name" value="Ribosomal_uS4"/>
</dbReference>
<name>A0A084F1E3_9BACT</name>
<dbReference type="PROSITE" id="PS50889">
    <property type="entry name" value="S4"/>
    <property type="match status" value="1"/>
</dbReference>
<dbReference type="GO" id="GO:0006412">
    <property type="term" value="P:translation"/>
    <property type="evidence" value="ECO:0007669"/>
    <property type="project" value="UniProtKB-UniRule"/>
</dbReference>
<dbReference type="NCBIfam" id="TIGR01017">
    <property type="entry name" value="rpsD_bact"/>
    <property type="match status" value="1"/>
</dbReference>
<dbReference type="GO" id="GO:0019843">
    <property type="term" value="F:rRNA binding"/>
    <property type="evidence" value="ECO:0007669"/>
    <property type="project" value="UniProtKB-UniRule"/>
</dbReference>
<dbReference type="Proteomes" id="UP000028537">
    <property type="component" value="Unassembled WGS sequence"/>
</dbReference>
<evidence type="ECO:0000256" key="5">
    <source>
        <dbReference type="ARBA" id="ARBA00023274"/>
    </source>
</evidence>
<dbReference type="AlphaFoldDB" id="A0A084F1E3"/>
<accession>A0A084F1E3</accession>
<keyword evidence="4 7" id="KW-0689">Ribosomal protein</keyword>
<dbReference type="NCBIfam" id="NF003717">
    <property type="entry name" value="PRK05327.1"/>
    <property type="match status" value="1"/>
</dbReference>
<evidence type="ECO:0000256" key="8">
    <source>
        <dbReference type="RuleBase" id="RU003699"/>
    </source>
</evidence>
<comment type="function">
    <text evidence="7">One of the primary rRNA binding proteins, it binds directly to 16S rRNA where it nucleates assembly of the body of the 30S subunit.</text>
</comment>
<comment type="similarity">
    <text evidence="1 7 8">Belongs to the universal ribosomal protein uS4 family.</text>
</comment>
<dbReference type="PANTHER" id="PTHR11831">
    <property type="entry name" value="30S 40S RIBOSOMAL PROTEIN"/>
    <property type="match status" value="1"/>
</dbReference>
<evidence type="ECO:0000259" key="10">
    <source>
        <dbReference type="SMART" id="SM01390"/>
    </source>
</evidence>
<gene>
    <name evidence="7 11" type="primary">rpsD</name>
    <name evidence="11" type="ORF">UDIV_1380</name>
</gene>
<evidence type="ECO:0000313" key="12">
    <source>
        <dbReference type="Proteomes" id="UP000028537"/>
    </source>
</evidence>
<dbReference type="PANTHER" id="PTHR11831:SF4">
    <property type="entry name" value="SMALL RIBOSOMAL SUBUNIT PROTEIN US4M"/>
    <property type="match status" value="1"/>
</dbReference>
<dbReference type="InterPro" id="IPR018079">
    <property type="entry name" value="Ribosomal_uS4_CS"/>
</dbReference>
<dbReference type="GO" id="GO:0003735">
    <property type="term" value="F:structural constituent of ribosome"/>
    <property type="evidence" value="ECO:0007669"/>
    <property type="project" value="InterPro"/>
</dbReference>
<dbReference type="Gene3D" id="1.10.1050.10">
    <property type="entry name" value="Ribosomal Protein S4 Delta 41, Chain A, domain 1"/>
    <property type="match status" value="1"/>
</dbReference>
<dbReference type="GO" id="GO:0015935">
    <property type="term" value="C:small ribosomal subunit"/>
    <property type="evidence" value="ECO:0007669"/>
    <property type="project" value="InterPro"/>
</dbReference>
<dbReference type="OrthoDB" id="9803672at2"/>
<dbReference type="SMART" id="SM00363">
    <property type="entry name" value="S4"/>
    <property type="match status" value="1"/>
</dbReference>
<dbReference type="InterPro" id="IPR002942">
    <property type="entry name" value="S4_RNA-bd"/>
</dbReference>
<evidence type="ECO:0000256" key="3">
    <source>
        <dbReference type="ARBA" id="ARBA00022884"/>
    </source>
</evidence>
<reference evidence="11 12" key="1">
    <citation type="submission" date="2014-02" db="EMBL/GenBank/DDBJ databases">
        <title>Genome sequence of Ureaplasma diversum strain 246.</title>
        <authorList>
            <person name="Sirand-Pugnet P."/>
            <person name="Breton M."/>
            <person name="Dordet-Frisoni E."/>
            <person name="Baranowski E."/>
            <person name="Barre A."/>
            <person name="Couture C."/>
            <person name="Dupuy V."/>
            <person name="Gaurivaud P."/>
            <person name="Jacob D."/>
            <person name="Lemaitre C."/>
            <person name="Manso-Silvan L."/>
            <person name="Nikolski M."/>
            <person name="Nouvel L.-X."/>
            <person name="Poumarat F."/>
            <person name="Tardy F."/>
            <person name="Thebault P."/>
            <person name="Theil S."/>
            <person name="Citti C."/>
            <person name="Thiaucourt F."/>
            <person name="Blanchard A."/>
        </authorList>
    </citation>
    <scope>NUCLEOTIDE SEQUENCE [LARGE SCALE GENOMIC DNA]</scope>
    <source>
        <strain evidence="11 12">NCTC 246</strain>
    </source>
</reference>
<evidence type="ECO:0000256" key="6">
    <source>
        <dbReference type="ARBA" id="ARBA00035254"/>
    </source>
</evidence>